<dbReference type="SUPFAM" id="SSF55469">
    <property type="entry name" value="FMN-dependent nitroreductase-like"/>
    <property type="match status" value="1"/>
</dbReference>
<sequence length="244" mass="27789">MNEMIELLQNHVSVRDYANRLVSEEIKNELVKSAQSASTSNFVQAYSIIEMKDPKVKDELAEITQFSGHLANAPVVYVFVADLYRHAVQLKKNDVPLDGLRNMESMVVSMVDATLAAQNMAIAAESFDLGICYIGGIRNDLYRVKELLHLPELTVPLFAMTIGYPASKNDMKPRMPLENVLATDTYQTSLTDLTNYDEQIRSYYQNRNNQQADTTWTQKNVDFFSIVRRPEFAQFLLDQGFTLK</sequence>
<evidence type="ECO:0000313" key="8">
    <source>
        <dbReference type="EMBL" id="OUQ11843.1"/>
    </source>
</evidence>
<organism evidence="8 9">
    <name type="scientific">Enterococcus cecorum</name>
    <dbReference type="NCBI Taxonomy" id="44008"/>
    <lineage>
        <taxon>Bacteria</taxon>
        <taxon>Bacillati</taxon>
        <taxon>Bacillota</taxon>
        <taxon>Bacilli</taxon>
        <taxon>Lactobacillales</taxon>
        <taxon>Enterococcaceae</taxon>
        <taxon>Enterococcus</taxon>
    </lineage>
</organism>
<keyword evidence="5" id="KW-0521">NADP</keyword>
<evidence type="ECO:0000313" key="7">
    <source>
        <dbReference type="EMBL" id="MDZ5597215.1"/>
    </source>
</evidence>
<keyword evidence="2 5" id="KW-0285">Flavoprotein</keyword>
<gene>
    <name evidence="8" type="ORF">B5E88_00470</name>
    <name evidence="7" type="ORF">U1294_03105</name>
</gene>
<dbReference type="EMBL" id="JAXOGL010000003">
    <property type="protein sequence ID" value="MDZ5597215.1"/>
    <property type="molecule type" value="Genomic_DNA"/>
</dbReference>
<proteinExistence type="inferred from homology"/>
<dbReference type="PANTHER" id="PTHR43425">
    <property type="entry name" value="OXYGEN-INSENSITIVE NADPH NITROREDUCTASE"/>
    <property type="match status" value="1"/>
</dbReference>
<evidence type="ECO:0000256" key="5">
    <source>
        <dbReference type="PIRNR" id="PIRNR005426"/>
    </source>
</evidence>
<dbReference type="EMBL" id="NFLC01000001">
    <property type="protein sequence ID" value="OUQ11843.1"/>
    <property type="molecule type" value="Genomic_DNA"/>
</dbReference>
<evidence type="ECO:0000256" key="2">
    <source>
        <dbReference type="ARBA" id="ARBA00022630"/>
    </source>
</evidence>
<dbReference type="RefSeq" id="WP_047241932.1">
    <property type="nucleotide sequence ID" value="NZ_JAKYKU010000098.1"/>
</dbReference>
<keyword evidence="3 5" id="KW-0288">FMN</keyword>
<dbReference type="Proteomes" id="UP000196074">
    <property type="component" value="Unassembled WGS sequence"/>
</dbReference>
<comment type="caution">
    <text evidence="8">The sequence shown here is derived from an EMBL/GenBank/DDBJ whole genome shotgun (WGS) entry which is preliminary data.</text>
</comment>
<evidence type="ECO:0000313" key="9">
    <source>
        <dbReference type="Proteomes" id="UP000196074"/>
    </source>
</evidence>
<name>A0A0H2Q6X0_9ENTE</name>
<evidence type="ECO:0000256" key="4">
    <source>
        <dbReference type="ARBA" id="ARBA00023002"/>
    </source>
</evidence>
<reference evidence="7" key="3">
    <citation type="submission" date="2023-12" db="EMBL/GenBank/DDBJ databases">
        <title>Molecular genomic analyses of Enterococcus cecorum from sepsis oubreaks in broilers.</title>
        <authorList>
            <person name="Rhoads D."/>
            <person name="Alrubaye A."/>
        </authorList>
    </citation>
    <scope>NUCLEOTIDE SEQUENCE</scope>
    <source>
        <strain evidence="7">1755</strain>
    </source>
</reference>
<dbReference type="InterPro" id="IPR029479">
    <property type="entry name" value="Nitroreductase"/>
</dbReference>
<dbReference type="PANTHER" id="PTHR43425:SF3">
    <property type="entry name" value="NADPH-DEPENDENT OXIDOREDUCTASE"/>
    <property type="match status" value="1"/>
</dbReference>
<evidence type="ECO:0000259" key="6">
    <source>
        <dbReference type="Pfam" id="PF00881"/>
    </source>
</evidence>
<dbReference type="Proteomes" id="UP001290582">
    <property type="component" value="Unassembled WGS sequence"/>
</dbReference>
<protein>
    <submittedName>
        <fullName evidence="8">NADPH-dependent oxidoreductase</fullName>
    </submittedName>
</protein>
<dbReference type="Pfam" id="PF00881">
    <property type="entry name" value="Nitroreductase"/>
    <property type="match status" value="1"/>
</dbReference>
<evidence type="ECO:0000256" key="3">
    <source>
        <dbReference type="ARBA" id="ARBA00022643"/>
    </source>
</evidence>
<dbReference type="CDD" id="cd02146">
    <property type="entry name" value="NfsA-like"/>
    <property type="match status" value="1"/>
</dbReference>
<evidence type="ECO:0000256" key="1">
    <source>
        <dbReference type="ARBA" id="ARBA00008366"/>
    </source>
</evidence>
<dbReference type="GO" id="GO:0016491">
    <property type="term" value="F:oxidoreductase activity"/>
    <property type="evidence" value="ECO:0007669"/>
    <property type="project" value="UniProtKB-UniRule"/>
</dbReference>
<feature type="domain" description="Nitroreductase" evidence="6">
    <location>
        <begin position="11"/>
        <end position="164"/>
    </location>
</feature>
<reference evidence="9" key="1">
    <citation type="submission" date="2017-04" db="EMBL/GenBank/DDBJ databases">
        <title>Function of individual gut microbiota members based on whole genome sequencing of pure cultures obtained from chicken caecum.</title>
        <authorList>
            <person name="Medvecky M."/>
            <person name="Cejkova D."/>
            <person name="Polansky O."/>
            <person name="Karasova D."/>
            <person name="Kubasova T."/>
            <person name="Cizek A."/>
            <person name="Rychlik I."/>
        </authorList>
    </citation>
    <scope>NUCLEOTIDE SEQUENCE [LARGE SCALE GENOMIC DNA]</scope>
    <source>
        <strain evidence="9">An144</strain>
    </source>
</reference>
<reference evidence="8" key="2">
    <citation type="journal article" date="2018" name="BMC Genomics">
        <title>Whole genome sequencing and function prediction of 133 gut anaerobes isolated from chicken caecum in pure cultures.</title>
        <authorList>
            <person name="Medvecky M."/>
            <person name="Cejkova D."/>
            <person name="Polansky O."/>
            <person name="Karasova D."/>
            <person name="Kubasova T."/>
            <person name="Cizek A."/>
            <person name="Rychlik I."/>
        </authorList>
    </citation>
    <scope>NUCLEOTIDE SEQUENCE</scope>
    <source>
        <strain evidence="8">An144</strain>
    </source>
</reference>
<dbReference type="AlphaFoldDB" id="A0A0H2Q6X0"/>
<dbReference type="Gene3D" id="3.40.109.10">
    <property type="entry name" value="NADH Oxidase"/>
    <property type="match status" value="1"/>
</dbReference>
<dbReference type="InterPro" id="IPR000415">
    <property type="entry name" value="Nitroreductase-like"/>
</dbReference>
<comment type="similarity">
    <text evidence="1 5">Belongs to the flavin oxidoreductase frp family.</text>
</comment>
<keyword evidence="4 5" id="KW-0560">Oxidoreductase</keyword>
<accession>A0A0H2Q6X0</accession>
<dbReference type="InterPro" id="IPR016446">
    <property type="entry name" value="Flavin_OxRdtase_Frp"/>
</dbReference>
<dbReference type="PIRSF" id="PIRSF005426">
    <property type="entry name" value="Frp"/>
    <property type="match status" value="1"/>
</dbReference>